<dbReference type="AlphaFoldDB" id="A0A6G1HMX3"/>
<evidence type="ECO:0000313" key="2">
    <source>
        <dbReference type="Proteomes" id="UP000799640"/>
    </source>
</evidence>
<evidence type="ECO:0000313" key="1">
    <source>
        <dbReference type="EMBL" id="KAF2397342.1"/>
    </source>
</evidence>
<sequence length="166" mass="17895">MTEASPSAIRQSSTIHVPWGTRVARLGKAECLNPWPGAIASGRRPRAFSRDKVGKVRRFFIKQCNASQILARFSASGPNRSRQRQAVLRHQRLPKTANADVPSAGFMPDTRCVATPFAASARLPCAPLAVNGVFETPTLAVEVKERFLIAEVDGGVAGAGVLIKYI</sequence>
<keyword evidence="2" id="KW-1185">Reference proteome</keyword>
<dbReference type="EMBL" id="ML996703">
    <property type="protein sequence ID" value="KAF2397342.1"/>
    <property type="molecule type" value="Genomic_DNA"/>
</dbReference>
<dbReference type="Proteomes" id="UP000799640">
    <property type="component" value="Unassembled WGS sequence"/>
</dbReference>
<reference evidence="1" key="1">
    <citation type="journal article" date="2020" name="Stud. Mycol.">
        <title>101 Dothideomycetes genomes: a test case for predicting lifestyles and emergence of pathogens.</title>
        <authorList>
            <person name="Haridas S."/>
            <person name="Albert R."/>
            <person name="Binder M."/>
            <person name="Bloem J."/>
            <person name="Labutti K."/>
            <person name="Salamov A."/>
            <person name="Andreopoulos B."/>
            <person name="Baker S."/>
            <person name="Barry K."/>
            <person name="Bills G."/>
            <person name="Bluhm B."/>
            <person name="Cannon C."/>
            <person name="Castanera R."/>
            <person name="Culley D."/>
            <person name="Daum C."/>
            <person name="Ezra D."/>
            <person name="Gonzalez J."/>
            <person name="Henrissat B."/>
            <person name="Kuo A."/>
            <person name="Liang C."/>
            <person name="Lipzen A."/>
            <person name="Lutzoni F."/>
            <person name="Magnuson J."/>
            <person name="Mondo S."/>
            <person name="Nolan M."/>
            <person name="Ohm R."/>
            <person name="Pangilinan J."/>
            <person name="Park H.-J."/>
            <person name="Ramirez L."/>
            <person name="Alfaro M."/>
            <person name="Sun H."/>
            <person name="Tritt A."/>
            <person name="Yoshinaga Y."/>
            <person name="Zwiers L.-H."/>
            <person name="Turgeon B."/>
            <person name="Goodwin S."/>
            <person name="Spatafora J."/>
            <person name="Crous P."/>
            <person name="Grigoriev I."/>
        </authorList>
    </citation>
    <scope>NUCLEOTIDE SEQUENCE</scope>
    <source>
        <strain evidence="1">CBS 262.69</strain>
    </source>
</reference>
<proteinExistence type="predicted"/>
<gene>
    <name evidence="1" type="ORF">EJ06DRAFT_145244</name>
</gene>
<organism evidence="1 2">
    <name type="scientific">Trichodelitschia bisporula</name>
    <dbReference type="NCBI Taxonomy" id="703511"/>
    <lineage>
        <taxon>Eukaryota</taxon>
        <taxon>Fungi</taxon>
        <taxon>Dikarya</taxon>
        <taxon>Ascomycota</taxon>
        <taxon>Pezizomycotina</taxon>
        <taxon>Dothideomycetes</taxon>
        <taxon>Dothideomycetes incertae sedis</taxon>
        <taxon>Phaeotrichales</taxon>
        <taxon>Phaeotrichaceae</taxon>
        <taxon>Trichodelitschia</taxon>
    </lineage>
</organism>
<accession>A0A6G1HMX3</accession>
<protein>
    <submittedName>
        <fullName evidence="1">Uncharacterized protein</fullName>
    </submittedName>
</protein>
<name>A0A6G1HMX3_9PEZI</name>